<comment type="caution">
    <text evidence="2">The sequence shown here is derived from an EMBL/GenBank/DDBJ whole genome shotgun (WGS) entry which is preliminary data.</text>
</comment>
<evidence type="ECO:0000313" key="3">
    <source>
        <dbReference type="Proteomes" id="UP001430953"/>
    </source>
</evidence>
<keyword evidence="3" id="KW-1185">Reference proteome</keyword>
<proteinExistence type="predicted"/>
<dbReference type="AlphaFoldDB" id="A0AAW2F8N7"/>
<organism evidence="2 3">
    <name type="scientific">Cardiocondyla obscurior</name>
    <dbReference type="NCBI Taxonomy" id="286306"/>
    <lineage>
        <taxon>Eukaryota</taxon>
        <taxon>Metazoa</taxon>
        <taxon>Ecdysozoa</taxon>
        <taxon>Arthropoda</taxon>
        <taxon>Hexapoda</taxon>
        <taxon>Insecta</taxon>
        <taxon>Pterygota</taxon>
        <taxon>Neoptera</taxon>
        <taxon>Endopterygota</taxon>
        <taxon>Hymenoptera</taxon>
        <taxon>Apocrita</taxon>
        <taxon>Aculeata</taxon>
        <taxon>Formicoidea</taxon>
        <taxon>Formicidae</taxon>
        <taxon>Myrmicinae</taxon>
        <taxon>Cardiocondyla</taxon>
    </lineage>
</organism>
<feature type="region of interest" description="Disordered" evidence="1">
    <location>
        <begin position="77"/>
        <end position="110"/>
    </location>
</feature>
<evidence type="ECO:0000256" key="1">
    <source>
        <dbReference type="SAM" id="MobiDB-lite"/>
    </source>
</evidence>
<accession>A0AAW2F8N7</accession>
<protein>
    <submittedName>
        <fullName evidence="2">Uncharacterized protein</fullName>
    </submittedName>
</protein>
<dbReference type="Proteomes" id="UP001430953">
    <property type="component" value="Unassembled WGS sequence"/>
</dbReference>
<evidence type="ECO:0000313" key="2">
    <source>
        <dbReference type="EMBL" id="KAL0112273.1"/>
    </source>
</evidence>
<name>A0AAW2F8N7_9HYME</name>
<sequence>MTFMDIYAAIISRPRRDAPFRLARVKSVIEIPLLENVERSAVAAVLRGGFSLPLPRLLHRTARRGFSLVVGERERGSAGARGRCPSRRPTLSKPTRSSTHTRRFYTSSRHDGGDKRFMLARVYARRTRTRDAHAYGRRVSAATHARGPTTTRAKKTCANLDPAGRIRMVNPVVLR</sequence>
<dbReference type="EMBL" id="JADYXP020000012">
    <property type="protein sequence ID" value="KAL0112273.1"/>
    <property type="molecule type" value="Genomic_DNA"/>
</dbReference>
<reference evidence="2 3" key="1">
    <citation type="submission" date="2023-03" db="EMBL/GenBank/DDBJ databases">
        <title>High recombination rates correlate with genetic variation in Cardiocondyla obscurior ants.</title>
        <authorList>
            <person name="Errbii M."/>
        </authorList>
    </citation>
    <scope>NUCLEOTIDE SEQUENCE [LARGE SCALE GENOMIC DNA]</scope>
    <source>
        <strain evidence="2">Alpha-2009</strain>
        <tissue evidence="2">Whole body</tissue>
    </source>
</reference>
<gene>
    <name evidence="2" type="ORF">PUN28_011962</name>
</gene>